<comment type="similarity">
    <text evidence="1">Belongs to the peptidase M28 family. M28B subfamily.</text>
</comment>
<dbReference type="PANTHER" id="PTHR10404:SF46">
    <property type="entry name" value="VACUOLAR PROTEIN SORTING-ASSOCIATED PROTEIN 70"/>
    <property type="match status" value="1"/>
</dbReference>
<evidence type="ECO:0000256" key="1">
    <source>
        <dbReference type="ARBA" id="ARBA00005634"/>
    </source>
</evidence>
<feature type="domain" description="PA" evidence="3">
    <location>
        <begin position="159"/>
        <end position="230"/>
    </location>
</feature>
<dbReference type="Gene3D" id="1.20.930.40">
    <property type="entry name" value="Transferrin receptor-like, dimerisation domain"/>
    <property type="match status" value="1"/>
</dbReference>
<evidence type="ECO:0008006" key="8">
    <source>
        <dbReference type="Google" id="ProtNLM"/>
    </source>
</evidence>
<dbReference type="FunFam" id="3.50.30.30:FF:000008">
    <property type="entry name" value="Glutamate carboxypeptidase 2"/>
    <property type="match status" value="1"/>
</dbReference>
<dbReference type="InterPro" id="IPR039373">
    <property type="entry name" value="Peptidase_M28B"/>
</dbReference>
<sequence length="708" mass="77980">MRFNAIIFATGVSACARDIFVEKRHTHRQPIVKRQQEWPPVLTEHETLLVNSFDNVTIDEWSDYYGHQNKLAGLGYEAAQWTAERWRENGFDAHLAEYHVYLSYPVSASLSIAYPNGSSADVNLVEPALAEDDVTGREDNQPTFHGYSASGDVTAEYFYAGRGSFEDFTRLQELGVETEGRIALIRYGGLFRGLKVRNAQDFGAIGVVIFTDPADDGEYTVANGYEAYPDGPARHPDSVQKGSTLFLSTRPGDPTTPGYPSREDSPRADTSDVTPRIPSIPISYNAARPLLQALDGHGIGAEEVNRTIWAGALEADYSTGPAPGVTLHLNNQMEERITPVWNVIGFLNGTNSDETIVVGNHRDTWMIGGNGDPNSGSAILIEFSRALKRLTDSGWRPRRNIVFASWDAEEYGLVGSVEWVEDHINWLVETNVAYLNIDVAVSGPRVGVAASPELHTIGTDIFSKIVSPNQGAFNESLYSAWQRDAGGEVGILGSGSDYTGFVHAGINALDIGSGNGANDPVWHYHSNYDSYHWMATYGDPGFHQHRAIGQYLSLLTYHLADDEVLPIDVENYAVELQAYYEDLVDFIGEAGVDLDLSELSDAIAVFETRATEAKNLERLAVTINDSELMRVVNHKYRDFQRGFVSQGGLPDREYFKHAIFAPGLDTGYAAVTFPGITEGVQYDRLDDAEDWISKAANAIIRAADILKT</sequence>
<proteinExistence type="inferred from homology"/>
<dbReference type="Pfam" id="PF04389">
    <property type="entry name" value="Peptidase_M28"/>
    <property type="match status" value="1"/>
</dbReference>
<dbReference type="EMBL" id="KL647796">
    <property type="protein sequence ID" value="KEY73638.1"/>
    <property type="molecule type" value="Genomic_DNA"/>
</dbReference>
<feature type="domain" description="Transferrin receptor-like dimerisation" evidence="4">
    <location>
        <begin position="594"/>
        <end position="707"/>
    </location>
</feature>
<dbReference type="InterPro" id="IPR007365">
    <property type="entry name" value="TFR-like_dimer_dom"/>
</dbReference>
<dbReference type="Gene3D" id="3.40.630.10">
    <property type="entry name" value="Zn peptidases"/>
    <property type="match status" value="1"/>
</dbReference>
<dbReference type="Proteomes" id="UP000028045">
    <property type="component" value="Unassembled WGS sequence"/>
</dbReference>
<dbReference type="Pfam" id="PF02225">
    <property type="entry name" value="PA"/>
    <property type="match status" value="1"/>
</dbReference>
<feature type="domain" description="Peptidase M28" evidence="5">
    <location>
        <begin position="342"/>
        <end position="531"/>
    </location>
</feature>
<gene>
    <name evidence="6" type="ORF">S7711_09679</name>
</gene>
<dbReference type="SUPFAM" id="SSF53187">
    <property type="entry name" value="Zn-dependent exopeptidases"/>
    <property type="match status" value="1"/>
</dbReference>
<dbReference type="PROSITE" id="PS51257">
    <property type="entry name" value="PROKAR_LIPOPROTEIN"/>
    <property type="match status" value="1"/>
</dbReference>
<feature type="region of interest" description="Disordered" evidence="2">
    <location>
        <begin position="227"/>
        <end position="277"/>
    </location>
</feature>
<evidence type="ECO:0000313" key="7">
    <source>
        <dbReference type="Proteomes" id="UP000028045"/>
    </source>
</evidence>
<dbReference type="SUPFAM" id="SSF47672">
    <property type="entry name" value="Transferrin receptor-like dimerisation domain"/>
    <property type="match status" value="1"/>
</dbReference>
<dbReference type="InterPro" id="IPR007484">
    <property type="entry name" value="Peptidase_M28"/>
</dbReference>
<dbReference type="GO" id="GO:0004180">
    <property type="term" value="F:carboxypeptidase activity"/>
    <property type="evidence" value="ECO:0007669"/>
    <property type="project" value="TreeGrafter"/>
</dbReference>
<dbReference type="CDD" id="cd08022">
    <property type="entry name" value="M28_PSMA_like"/>
    <property type="match status" value="1"/>
</dbReference>
<dbReference type="FunFam" id="3.40.630.10:FF:000101">
    <property type="entry name" value="N-acetylated alpha-linked acidic dipeptidase like 1"/>
    <property type="match status" value="1"/>
</dbReference>
<evidence type="ECO:0000259" key="5">
    <source>
        <dbReference type="Pfam" id="PF04389"/>
    </source>
</evidence>
<evidence type="ECO:0000259" key="3">
    <source>
        <dbReference type="Pfam" id="PF02225"/>
    </source>
</evidence>
<dbReference type="Gene3D" id="3.50.30.30">
    <property type="match status" value="1"/>
</dbReference>
<reference evidence="6 7" key="1">
    <citation type="journal article" date="2014" name="BMC Genomics">
        <title>Comparative genome sequencing reveals chemotype-specific gene clusters in the toxigenic black mold Stachybotrys.</title>
        <authorList>
            <person name="Semeiks J."/>
            <person name="Borek D."/>
            <person name="Otwinowski Z."/>
            <person name="Grishin N.V."/>
        </authorList>
    </citation>
    <scope>NUCLEOTIDE SEQUENCE [LARGE SCALE GENOMIC DNA]</scope>
    <source>
        <strain evidence="7">CBS 109288 / IBT 7711</strain>
    </source>
</reference>
<dbReference type="AlphaFoldDB" id="A0A084B7V9"/>
<dbReference type="InterPro" id="IPR046450">
    <property type="entry name" value="PA_dom_sf"/>
</dbReference>
<keyword evidence="7" id="KW-1185">Reference proteome</keyword>
<dbReference type="InterPro" id="IPR003137">
    <property type="entry name" value="PA_domain"/>
</dbReference>
<dbReference type="HOGENOM" id="CLU_005688_2_0_1"/>
<evidence type="ECO:0000256" key="2">
    <source>
        <dbReference type="SAM" id="MobiDB-lite"/>
    </source>
</evidence>
<organism evidence="6 7">
    <name type="scientific">Stachybotrys chartarum (strain CBS 109288 / IBT 7711)</name>
    <name type="common">Toxic black mold</name>
    <name type="synonym">Stilbospora chartarum</name>
    <dbReference type="NCBI Taxonomy" id="1280523"/>
    <lineage>
        <taxon>Eukaryota</taxon>
        <taxon>Fungi</taxon>
        <taxon>Dikarya</taxon>
        <taxon>Ascomycota</taxon>
        <taxon>Pezizomycotina</taxon>
        <taxon>Sordariomycetes</taxon>
        <taxon>Hypocreomycetidae</taxon>
        <taxon>Hypocreales</taxon>
        <taxon>Stachybotryaceae</taxon>
        <taxon>Stachybotrys</taxon>
    </lineage>
</organism>
<feature type="compositionally biased region" description="Basic and acidic residues" evidence="2">
    <location>
        <begin position="261"/>
        <end position="270"/>
    </location>
</feature>
<evidence type="ECO:0000259" key="4">
    <source>
        <dbReference type="Pfam" id="PF04253"/>
    </source>
</evidence>
<protein>
    <recommendedName>
        <fullName evidence="8">Glutamate carboxypeptidase</fullName>
    </recommendedName>
</protein>
<name>A0A084B7V9_STACB</name>
<evidence type="ECO:0000313" key="6">
    <source>
        <dbReference type="EMBL" id="KEY73638.1"/>
    </source>
</evidence>
<dbReference type="CDD" id="cd02121">
    <property type="entry name" value="PA_GCPII_like"/>
    <property type="match status" value="1"/>
</dbReference>
<dbReference type="OrthoDB" id="5841748at2759"/>
<dbReference type="PANTHER" id="PTHR10404">
    <property type="entry name" value="N-ACETYLATED-ALPHA-LINKED ACIDIC DIPEPTIDASE"/>
    <property type="match status" value="1"/>
</dbReference>
<dbReference type="InterPro" id="IPR036757">
    <property type="entry name" value="TFR-like_dimer_dom_sf"/>
</dbReference>
<dbReference type="SUPFAM" id="SSF52025">
    <property type="entry name" value="PA domain"/>
    <property type="match status" value="1"/>
</dbReference>
<accession>A0A084B7V9</accession>
<dbReference type="Pfam" id="PF04253">
    <property type="entry name" value="TFR_dimer"/>
    <property type="match status" value="1"/>
</dbReference>